<comment type="similarity">
    <text evidence="8">Belongs to the binding-protein-dependent transport system permease family.</text>
</comment>
<evidence type="ECO:0000259" key="9">
    <source>
        <dbReference type="PROSITE" id="PS50928"/>
    </source>
</evidence>
<comment type="subcellular location">
    <subcellularLocation>
        <location evidence="1">Cell inner membrane</location>
        <topology evidence="1">Multi-pass membrane protein</topology>
    </subcellularLocation>
    <subcellularLocation>
        <location evidence="8">Cell membrane</location>
        <topology evidence="8">Multi-pass membrane protein</topology>
    </subcellularLocation>
</comment>
<keyword evidence="5 8" id="KW-0812">Transmembrane</keyword>
<feature type="transmembrane region" description="Helical" evidence="8">
    <location>
        <begin position="524"/>
        <end position="544"/>
    </location>
</feature>
<dbReference type="InterPro" id="IPR035906">
    <property type="entry name" value="MetI-like_sf"/>
</dbReference>
<reference evidence="11" key="1">
    <citation type="journal article" date="2019" name="Int. J. Syst. Evol. Microbiol.">
        <title>The Global Catalogue of Microorganisms (GCM) 10K type strain sequencing project: providing services to taxonomists for standard genome sequencing and annotation.</title>
        <authorList>
            <consortium name="The Broad Institute Genomics Platform"/>
            <consortium name="The Broad Institute Genome Sequencing Center for Infectious Disease"/>
            <person name="Wu L."/>
            <person name="Ma J."/>
        </authorList>
    </citation>
    <scope>NUCLEOTIDE SEQUENCE [LARGE SCALE GENOMIC DNA]</scope>
    <source>
        <strain evidence="11">JCM 17727</strain>
    </source>
</reference>
<name>A0ABP8HVZ7_9GAMM</name>
<evidence type="ECO:0000313" key="10">
    <source>
        <dbReference type="EMBL" id="GAA4345757.1"/>
    </source>
</evidence>
<feature type="transmembrane region" description="Helical" evidence="8">
    <location>
        <begin position="211"/>
        <end position="235"/>
    </location>
</feature>
<keyword evidence="7 8" id="KW-0472">Membrane</keyword>
<evidence type="ECO:0000256" key="1">
    <source>
        <dbReference type="ARBA" id="ARBA00004429"/>
    </source>
</evidence>
<feature type="domain" description="ABC transmembrane type-1" evidence="9">
    <location>
        <begin position="342"/>
        <end position="543"/>
    </location>
</feature>
<dbReference type="PANTHER" id="PTHR43357">
    <property type="entry name" value="INNER MEMBRANE ABC TRANSPORTER PERMEASE PROTEIN YDCV"/>
    <property type="match status" value="1"/>
</dbReference>
<proteinExistence type="inferred from homology"/>
<comment type="caution">
    <text evidence="10">The sequence shown here is derived from an EMBL/GenBank/DDBJ whole genome shotgun (WGS) entry which is preliminary data.</text>
</comment>
<dbReference type="Gene3D" id="1.10.3720.10">
    <property type="entry name" value="MetI-like"/>
    <property type="match status" value="2"/>
</dbReference>
<feature type="transmembrane region" description="Helical" evidence="8">
    <location>
        <begin position="70"/>
        <end position="96"/>
    </location>
</feature>
<evidence type="ECO:0000256" key="7">
    <source>
        <dbReference type="ARBA" id="ARBA00023136"/>
    </source>
</evidence>
<gene>
    <name evidence="10" type="ORF">GCM10023150_06410</name>
</gene>
<organism evidence="10 11">
    <name type="scientific">Kangiella taiwanensis</name>
    <dbReference type="NCBI Taxonomy" id="1079179"/>
    <lineage>
        <taxon>Bacteria</taxon>
        <taxon>Pseudomonadati</taxon>
        <taxon>Pseudomonadota</taxon>
        <taxon>Gammaproteobacteria</taxon>
        <taxon>Kangiellales</taxon>
        <taxon>Kangiellaceae</taxon>
        <taxon>Kangiella</taxon>
    </lineage>
</organism>
<feature type="transmembrane region" description="Helical" evidence="8">
    <location>
        <begin position="255"/>
        <end position="275"/>
    </location>
</feature>
<feature type="transmembrane region" description="Helical" evidence="8">
    <location>
        <begin position="108"/>
        <end position="128"/>
    </location>
</feature>
<feature type="transmembrane region" description="Helical" evidence="8">
    <location>
        <begin position="471"/>
        <end position="489"/>
    </location>
</feature>
<accession>A0ABP8HVZ7</accession>
<dbReference type="Pfam" id="PF00528">
    <property type="entry name" value="BPD_transp_1"/>
    <property type="match status" value="2"/>
</dbReference>
<feature type="domain" description="ABC transmembrane type-1" evidence="9">
    <location>
        <begin position="70"/>
        <end position="273"/>
    </location>
</feature>
<evidence type="ECO:0000256" key="6">
    <source>
        <dbReference type="ARBA" id="ARBA00022989"/>
    </source>
</evidence>
<keyword evidence="6 8" id="KW-1133">Transmembrane helix</keyword>
<feature type="transmembrane region" description="Helical" evidence="8">
    <location>
        <begin position="416"/>
        <end position="435"/>
    </location>
</feature>
<dbReference type="RefSeq" id="WP_223577035.1">
    <property type="nucleotide sequence ID" value="NZ_BAABFU010000001.1"/>
</dbReference>
<sequence length="549" mass="61014">MQKKTSLNSKVTDASVYRWRQRMGAWLPVTLLAAVFAICVMPLMPLLGSWGQVESELWSHLWQTELPELFSNTIILILLVGTASFLLGVSLAWLVVMYDFPGRNILQWGLMLPLAIPPYILAFVLLGFTDFGGPLQKLLFSLGLGIEWLPDMRNPLGVGLVFTLSLYPYVYLLMRSALQRKGRSSYESARTLGYSKAGAFWRLVIPLTRPAWVAGLALVLMETLADFGAVSIFNYNTFTTAVYKSWYGFYSHGTAAQLACLLLLFVSLAVIAEKWGRGKGRYEQSGAALKQYRQHLTGFWGVLAQVGAWSVFALGFILPVIQLLYWVVSSFEQHTEGTIDLLFNTVILAVLAAVITLLVASIMVWAQRQKQTKSRSFMTEFSQLGYAMPGTVLAVGIMMALNGIDSWIADIMDDQSQWLATGLFALLLAYVIRFLRIGYGPLSSSMGQIKPSVVETAGILGAGKRERLFRVYIPLLRPGVFTALLLVFVEVMKEMPATLILRTYGWDTLAVRIYELSAEGQWELTSLPAIMLVAVGIIPVILLIKKSEV</sequence>
<keyword evidence="2 8" id="KW-0813">Transport</keyword>
<keyword evidence="11" id="KW-1185">Reference proteome</keyword>
<evidence type="ECO:0000256" key="3">
    <source>
        <dbReference type="ARBA" id="ARBA00022475"/>
    </source>
</evidence>
<dbReference type="PROSITE" id="PS50928">
    <property type="entry name" value="ABC_TM1"/>
    <property type="match status" value="2"/>
</dbReference>
<feature type="transmembrane region" description="Helical" evidence="8">
    <location>
        <begin position="386"/>
        <end position="404"/>
    </location>
</feature>
<protein>
    <submittedName>
        <fullName evidence="10">Iron ABC transporter permease</fullName>
    </submittedName>
</protein>
<evidence type="ECO:0000256" key="2">
    <source>
        <dbReference type="ARBA" id="ARBA00022448"/>
    </source>
</evidence>
<dbReference type="Proteomes" id="UP001501294">
    <property type="component" value="Unassembled WGS sequence"/>
</dbReference>
<evidence type="ECO:0000256" key="5">
    <source>
        <dbReference type="ARBA" id="ARBA00022692"/>
    </source>
</evidence>
<dbReference type="InterPro" id="IPR000515">
    <property type="entry name" value="MetI-like"/>
</dbReference>
<dbReference type="EMBL" id="BAABFU010000001">
    <property type="protein sequence ID" value="GAA4345757.1"/>
    <property type="molecule type" value="Genomic_DNA"/>
</dbReference>
<feature type="transmembrane region" description="Helical" evidence="8">
    <location>
        <begin position="296"/>
        <end position="321"/>
    </location>
</feature>
<feature type="transmembrane region" description="Helical" evidence="8">
    <location>
        <begin position="341"/>
        <end position="365"/>
    </location>
</feature>
<dbReference type="SUPFAM" id="SSF161098">
    <property type="entry name" value="MetI-like"/>
    <property type="match status" value="2"/>
</dbReference>
<keyword evidence="4" id="KW-0997">Cell inner membrane</keyword>
<evidence type="ECO:0000256" key="8">
    <source>
        <dbReference type="RuleBase" id="RU363032"/>
    </source>
</evidence>
<evidence type="ECO:0000256" key="4">
    <source>
        <dbReference type="ARBA" id="ARBA00022519"/>
    </source>
</evidence>
<feature type="transmembrane region" description="Helical" evidence="8">
    <location>
        <begin position="156"/>
        <end position="174"/>
    </location>
</feature>
<evidence type="ECO:0000313" key="11">
    <source>
        <dbReference type="Proteomes" id="UP001501294"/>
    </source>
</evidence>
<dbReference type="CDD" id="cd06261">
    <property type="entry name" value="TM_PBP2"/>
    <property type="match status" value="2"/>
</dbReference>
<keyword evidence="3" id="KW-1003">Cell membrane</keyword>
<dbReference type="PANTHER" id="PTHR43357:SF3">
    <property type="entry name" value="FE(3+)-TRANSPORT SYSTEM PERMEASE PROTEIN FBPB 2"/>
    <property type="match status" value="1"/>
</dbReference>
<feature type="transmembrane region" description="Helical" evidence="8">
    <location>
        <begin position="25"/>
        <end position="50"/>
    </location>
</feature>